<dbReference type="Gene3D" id="6.10.140.2220">
    <property type="match status" value="1"/>
</dbReference>
<dbReference type="Proteomes" id="UP001316803">
    <property type="component" value="Unassembled WGS sequence"/>
</dbReference>
<dbReference type="EMBL" id="JAKLMC020000046">
    <property type="protein sequence ID" value="KAK5948532.1"/>
    <property type="molecule type" value="Genomic_DNA"/>
</dbReference>
<evidence type="ECO:0000256" key="1">
    <source>
        <dbReference type="ARBA" id="ARBA00022723"/>
    </source>
</evidence>
<dbReference type="InterPro" id="IPR002893">
    <property type="entry name" value="Znf_MYND"/>
</dbReference>
<evidence type="ECO:0000313" key="7">
    <source>
        <dbReference type="Proteomes" id="UP001316803"/>
    </source>
</evidence>
<dbReference type="Pfam" id="PF01753">
    <property type="entry name" value="zf-MYND"/>
    <property type="match status" value="1"/>
</dbReference>
<evidence type="ECO:0000313" key="6">
    <source>
        <dbReference type="EMBL" id="KAK5948532.1"/>
    </source>
</evidence>
<evidence type="ECO:0000256" key="4">
    <source>
        <dbReference type="PROSITE-ProRule" id="PRU00134"/>
    </source>
</evidence>
<keyword evidence="3" id="KW-0862">Zinc</keyword>
<reference evidence="6 7" key="1">
    <citation type="submission" date="2022-12" db="EMBL/GenBank/DDBJ databases">
        <title>Genomic features and morphological characterization of a novel Knufia sp. strain isolated from spacecraft assembly facility.</title>
        <authorList>
            <person name="Teixeira M."/>
            <person name="Chander A.M."/>
            <person name="Stajich J.E."/>
            <person name="Venkateswaran K."/>
        </authorList>
    </citation>
    <scope>NUCLEOTIDE SEQUENCE [LARGE SCALE GENOMIC DNA]</scope>
    <source>
        <strain evidence="6 7">FJI-L2-BK-P2</strain>
    </source>
</reference>
<dbReference type="SUPFAM" id="SSF144232">
    <property type="entry name" value="HIT/MYND zinc finger-like"/>
    <property type="match status" value="1"/>
</dbReference>
<dbReference type="AlphaFoldDB" id="A0AAN8IHY0"/>
<gene>
    <name evidence="6" type="ORF">OHC33_010428</name>
</gene>
<keyword evidence="2 4" id="KW-0863">Zinc-finger</keyword>
<dbReference type="GO" id="GO:0008270">
    <property type="term" value="F:zinc ion binding"/>
    <property type="evidence" value="ECO:0007669"/>
    <property type="project" value="UniProtKB-KW"/>
</dbReference>
<evidence type="ECO:0000256" key="2">
    <source>
        <dbReference type="ARBA" id="ARBA00022771"/>
    </source>
</evidence>
<sequence length="433" mass="49529">MHSSRLPQSDNPNTNFKGPRGSLQHLCGQCGTTGSKLSLCTGCSVVKYCCREHQVQHRPQHKSTCNKIKKCRTKLAREDGLVRNATPDFMTPANAFETNVGHFYGLLNTRDYMRARFDLADTIRKLGTLNGVREALDHLQDMLRLCRGDNMGVRDLIPAMMLQLDQDQECYDFVKWYETEGQRSDYDWGDMDLPFLNVKNANVLEGVEFIDRKYGGVHHVSAVMLLKLKLLVDIQNIKLSRRVLVDKMPPELWRHVELAVIRSPLSERFRNQTSRRLVAIEETLRRHVMQLARTLDNTNEHFIYGVLYADKYLSTRPGMYSPGSIEEMQLGLQYSFAAWWQTEGVLELLHSARTIAGKDSADEIDGMMGTSTFQSNDGSSRAKEELLEDVSINRLWGYLDWAVEDAGSLNAERPSDAHMKRLRSLIYSEDEDE</sequence>
<feature type="domain" description="MYND-type" evidence="5">
    <location>
        <begin position="27"/>
        <end position="65"/>
    </location>
</feature>
<protein>
    <recommendedName>
        <fullName evidence="5">MYND-type domain-containing protein</fullName>
    </recommendedName>
</protein>
<dbReference type="PROSITE" id="PS50865">
    <property type="entry name" value="ZF_MYND_2"/>
    <property type="match status" value="1"/>
</dbReference>
<organism evidence="6 7">
    <name type="scientific">Knufia fluminis</name>
    <dbReference type="NCBI Taxonomy" id="191047"/>
    <lineage>
        <taxon>Eukaryota</taxon>
        <taxon>Fungi</taxon>
        <taxon>Dikarya</taxon>
        <taxon>Ascomycota</taxon>
        <taxon>Pezizomycotina</taxon>
        <taxon>Eurotiomycetes</taxon>
        <taxon>Chaetothyriomycetidae</taxon>
        <taxon>Chaetothyriales</taxon>
        <taxon>Trichomeriaceae</taxon>
        <taxon>Knufia</taxon>
    </lineage>
</organism>
<evidence type="ECO:0000256" key="3">
    <source>
        <dbReference type="ARBA" id="ARBA00022833"/>
    </source>
</evidence>
<comment type="caution">
    <text evidence="6">The sequence shown here is derived from an EMBL/GenBank/DDBJ whole genome shotgun (WGS) entry which is preliminary data.</text>
</comment>
<evidence type="ECO:0000259" key="5">
    <source>
        <dbReference type="PROSITE" id="PS50865"/>
    </source>
</evidence>
<proteinExistence type="predicted"/>
<keyword evidence="1" id="KW-0479">Metal-binding</keyword>
<accession>A0AAN8IHY0</accession>
<name>A0AAN8IHY0_9EURO</name>
<keyword evidence="7" id="KW-1185">Reference proteome</keyword>